<keyword evidence="3" id="KW-1185">Reference proteome</keyword>
<sequence length="307" mass="33636">MRESGRRAWHELPGPLVEEVEHRLGSAVRRFEERRGGFSYGVLGVATLDGGERVFVKAVPEDSGHVADYRLEAIVAAALPSGVPAPRFRFSCEAAGWVLLCSDVAPGGLPHEPWRPEELAAALHLVTVCARELTPSPIGGLPTVADRMAGRCETWQARERDGATDGLGAWERARLGRLAEVERDWASLVVGDSLLHFDPRFDNLLITPHGRASLVDWGRACTGPAWADLVCLLLESDLGDADPEELFAAHPLGRAAEPERVDALLVAFAGYWTRTAGEPGPPHAPHLRVRRERSRQATIGWLRRRWG</sequence>
<protein>
    <submittedName>
        <fullName evidence="2">Phosphotransferase</fullName>
    </submittedName>
</protein>
<evidence type="ECO:0000259" key="1">
    <source>
        <dbReference type="Pfam" id="PF01636"/>
    </source>
</evidence>
<comment type="caution">
    <text evidence="2">The sequence shown here is derived from an EMBL/GenBank/DDBJ whole genome shotgun (WGS) entry which is preliminary data.</text>
</comment>
<name>A0ABW4G8R6_9ACTN</name>
<reference evidence="3" key="1">
    <citation type="journal article" date="2019" name="Int. J. Syst. Evol. Microbiol.">
        <title>The Global Catalogue of Microorganisms (GCM) 10K type strain sequencing project: providing services to taxonomists for standard genome sequencing and annotation.</title>
        <authorList>
            <consortium name="The Broad Institute Genomics Platform"/>
            <consortium name="The Broad Institute Genome Sequencing Center for Infectious Disease"/>
            <person name="Wu L."/>
            <person name="Ma J."/>
        </authorList>
    </citation>
    <scope>NUCLEOTIDE SEQUENCE [LARGE SCALE GENOMIC DNA]</scope>
    <source>
        <strain evidence="3">CGMCC 1.15399</strain>
    </source>
</reference>
<dbReference type="Proteomes" id="UP001597097">
    <property type="component" value="Unassembled WGS sequence"/>
</dbReference>
<dbReference type="RefSeq" id="WP_219527410.1">
    <property type="nucleotide sequence ID" value="NZ_JAHKRM010000002.1"/>
</dbReference>
<dbReference type="InterPro" id="IPR002575">
    <property type="entry name" value="Aminoglycoside_PTrfase"/>
</dbReference>
<organism evidence="2 3">
    <name type="scientific">Nonomuraea guangzhouensis</name>
    <dbReference type="NCBI Taxonomy" id="1291555"/>
    <lineage>
        <taxon>Bacteria</taxon>
        <taxon>Bacillati</taxon>
        <taxon>Actinomycetota</taxon>
        <taxon>Actinomycetes</taxon>
        <taxon>Streptosporangiales</taxon>
        <taxon>Streptosporangiaceae</taxon>
        <taxon>Nonomuraea</taxon>
    </lineage>
</organism>
<evidence type="ECO:0000313" key="3">
    <source>
        <dbReference type="Proteomes" id="UP001597097"/>
    </source>
</evidence>
<evidence type="ECO:0000313" key="2">
    <source>
        <dbReference type="EMBL" id="MFD1538633.1"/>
    </source>
</evidence>
<accession>A0ABW4G8R6</accession>
<proteinExistence type="predicted"/>
<dbReference type="EMBL" id="JBHUCM010000013">
    <property type="protein sequence ID" value="MFD1538633.1"/>
    <property type="molecule type" value="Genomic_DNA"/>
</dbReference>
<dbReference type="Pfam" id="PF01636">
    <property type="entry name" value="APH"/>
    <property type="match status" value="1"/>
</dbReference>
<gene>
    <name evidence="2" type="ORF">ACFSJ0_16370</name>
</gene>
<feature type="domain" description="Aminoglycoside phosphotransferase" evidence="1">
    <location>
        <begin position="53"/>
        <end position="262"/>
    </location>
</feature>